<protein>
    <submittedName>
        <fullName evidence="1">Uncharacterized protein</fullName>
    </submittedName>
</protein>
<gene>
    <name evidence="1" type="ORF">DMN91_012055</name>
</gene>
<dbReference type="Proteomes" id="UP000279307">
    <property type="component" value="Chromosome 12"/>
</dbReference>
<proteinExistence type="predicted"/>
<organism evidence="1 2">
    <name type="scientific">Ooceraea biroi</name>
    <name type="common">Clonal raider ant</name>
    <name type="synonym">Cerapachys biroi</name>
    <dbReference type="NCBI Taxonomy" id="2015173"/>
    <lineage>
        <taxon>Eukaryota</taxon>
        <taxon>Metazoa</taxon>
        <taxon>Ecdysozoa</taxon>
        <taxon>Arthropoda</taxon>
        <taxon>Hexapoda</taxon>
        <taxon>Insecta</taxon>
        <taxon>Pterygota</taxon>
        <taxon>Neoptera</taxon>
        <taxon>Endopterygota</taxon>
        <taxon>Hymenoptera</taxon>
        <taxon>Apocrita</taxon>
        <taxon>Aculeata</taxon>
        <taxon>Formicoidea</taxon>
        <taxon>Formicidae</taxon>
        <taxon>Dorylinae</taxon>
        <taxon>Ooceraea</taxon>
    </lineage>
</organism>
<accession>A0A3L8D748</accession>
<name>A0A3L8D748_OOCBI</name>
<comment type="caution">
    <text evidence="1">The sequence shown here is derived from an EMBL/GenBank/DDBJ whole genome shotgun (WGS) entry which is preliminary data.</text>
</comment>
<sequence length="107" mass="12216">MMETEINADGRIAIEQIWRLGDSGLSSSAIRDYHNLIIMPLAVTVVNRVTDLSSPSSRLPIKSSRFHQMKFAQDNGGRREQRDSVRFKRILLVVNAERNFDVLAMTR</sequence>
<reference evidence="1 2" key="1">
    <citation type="journal article" date="2018" name="Genome Res.">
        <title>The genomic architecture and molecular evolution of ant odorant receptors.</title>
        <authorList>
            <person name="McKenzie S.K."/>
            <person name="Kronauer D.J.C."/>
        </authorList>
    </citation>
    <scope>NUCLEOTIDE SEQUENCE [LARGE SCALE GENOMIC DNA]</scope>
    <source>
        <strain evidence="1">Clonal line C1</strain>
    </source>
</reference>
<dbReference type="AlphaFoldDB" id="A0A3L8D748"/>
<evidence type="ECO:0000313" key="2">
    <source>
        <dbReference type="Proteomes" id="UP000279307"/>
    </source>
</evidence>
<evidence type="ECO:0000313" key="1">
    <source>
        <dbReference type="EMBL" id="RLU16295.1"/>
    </source>
</evidence>
<dbReference type="EMBL" id="QOIP01000012">
    <property type="protein sequence ID" value="RLU16295.1"/>
    <property type="molecule type" value="Genomic_DNA"/>
</dbReference>